<evidence type="ECO:0000313" key="2">
    <source>
        <dbReference type="EMBL" id="MEJ5217115.1"/>
    </source>
</evidence>
<comment type="caution">
    <text evidence="2">The sequence shown here is derived from an EMBL/GenBank/DDBJ whole genome shotgun (WGS) entry which is preliminary data.</text>
</comment>
<feature type="compositionally biased region" description="Polar residues" evidence="1">
    <location>
        <begin position="8"/>
        <end position="27"/>
    </location>
</feature>
<organism evidence="2 3">
    <name type="scientific">Cognatishimia coralii</name>
    <dbReference type="NCBI Taxonomy" id="3083254"/>
    <lineage>
        <taxon>Bacteria</taxon>
        <taxon>Pseudomonadati</taxon>
        <taxon>Pseudomonadota</taxon>
        <taxon>Alphaproteobacteria</taxon>
        <taxon>Rhodobacterales</taxon>
        <taxon>Paracoccaceae</taxon>
        <taxon>Cognatishimia</taxon>
    </lineage>
</organism>
<feature type="region of interest" description="Disordered" evidence="1">
    <location>
        <begin position="161"/>
        <end position="193"/>
    </location>
</feature>
<feature type="region of interest" description="Disordered" evidence="1">
    <location>
        <begin position="1"/>
        <end position="67"/>
    </location>
</feature>
<gene>
    <name evidence="2" type="ORF">WG622_02590</name>
</gene>
<dbReference type="Proteomes" id="UP001368270">
    <property type="component" value="Unassembled WGS sequence"/>
</dbReference>
<protein>
    <submittedName>
        <fullName evidence="2">Uncharacterized protein</fullName>
    </submittedName>
</protein>
<accession>A0ABU8QCG4</accession>
<name>A0ABU8QCG4_9RHOB</name>
<evidence type="ECO:0000313" key="3">
    <source>
        <dbReference type="Proteomes" id="UP001368270"/>
    </source>
</evidence>
<evidence type="ECO:0000256" key="1">
    <source>
        <dbReference type="SAM" id="MobiDB-lite"/>
    </source>
</evidence>
<keyword evidence="3" id="KW-1185">Reference proteome</keyword>
<dbReference type="RefSeq" id="WP_339402155.1">
    <property type="nucleotide sequence ID" value="NZ_JBBGAZ010000001.1"/>
</dbReference>
<dbReference type="EMBL" id="JBBGAZ010000001">
    <property type="protein sequence ID" value="MEJ5217115.1"/>
    <property type="molecule type" value="Genomic_DNA"/>
</dbReference>
<proteinExistence type="predicted"/>
<reference evidence="2 3" key="1">
    <citation type="submission" date="2024-03" db="EMBL/GenBank/DDBJ databases">
        <title>Cognatishimia coralii sp. nov., a marine bacterium isolated from coral surrounding seawater.</title>
        <authorList>
            <person name="Liu X."/>
            <person name="Liu S."/>
            <person name="Sun H."/>
            <person name="Zhang Y."/>
        </authorList>
    </citation>
    <scope>NUCLEOTIDE SEQUENCE [LARGE SCALE GENOMIC DNA]</scope>
    <source>
        <strain evidence="2 3">D5M38</strain>
    </source>
</reference>
<sequence length="193" mass="21063">MSLPTPPNQSEQTPEFQSTRIETTHSAPSPDDGSHLDAIQMPDLDSDYVDPDAPINLDDLDDPRLNPEPEQITRDAFWLVFKTAFDLPGQMMRDFKPLGIAPDEEAGARAASDSVYALLEIYYPAALMPQSETLAHLFVAGPFIAGKVMVVRQIMMARRAPPPRPVAPAAEAPPEQRPSGDPSAFLDNEQVAA</sequence>